<organism evidence="1 2">
    <name type="scientific">Pisolithus microcarpus 441</name>
    <dbReference type="NCBI Taxonomy" id="765257"/>
    <lineage>
        <taxon>Eukaryota</taxon>
        <taxon>Fungi</taxon>
        <taxon>Dikarya</taxon>
        <taxon>Basidiomycota</taxon>
        <taxon>Agaricomycotina</taxon>
        <taxon>Agaricomycetes</taxon>
        <taxon>Agaricomycetidae</taxon>
        <taxon>Boletales</taxon>
        <taxon>Sclerodermatineae</taxon>
        <taxon>Pisolithaceae</taxon>
        <taxon>Pisolithus</taxon>
    </lineage>
</organism>
<evidence type="ECO:0000313" key="2">
    <source>
        <dbReference type="Proteomes" id="UP000054018"/>
    </source>
</evidence>
<dbReference type="Proteomes" id="UP000054018">
    <property type="component" value="Unassembled WGS sequence"/>
</dbReference>
<keyword evidence="2" id="KW-1185">Reference proteome</keyword>
<feature type="non-terminal residue" evidence="1">
    <location>
        <position position="423"/>
    </location>
</feature>
<dbReference type="AlphaFoldDB" id="A0A0C9YAV2"/>
<dbReference type="Gene3D" id="3.30.40.10">
    <property type="entry name" value="Zinc/RING finger domain, C3HC4 (zinc finger)"/>
    <property type="match status" value="1"/>
</dbReference>
<reference evidence="2" key="2">
    <citation type="submission" date="2015-01" db="EMBL/GenBank/DDBJ databases">
        <title>Evolutionary Origins and Diversification of the Mycorrhizal Mutualists.</title>
        <authorList>
            <consortium name="DOE Joint Genome Institute"/>
            <consortium name="Mycorrhizal Genomics Consortium"/>
            <person name="Kohler A."/>
            <person name="Kuo A."/>
            <person name="Nagy L.G."/>
            <person name="Floudas D."/>
            <person name="Copeland A."/>
            <person name="Barry K.W."/>
            <person name="Cichocki N."/>
            <person name="Veneault-Fourrey C."/>
            <person name="LaButti K."/>
            <person name="Lindquist E.A."/>
            <person name="Lipzen A."/>
            <person name="Lundell T."/>
            <person name="Morin E."/>
            <person name="Murat C."/>
            <person name="Riley R."/>
            <person name="Ohm R."/>
            <person name="Sun H."/>
            <person name="Tunlid A."/>
            <person name="Henrissat B."/>
            <person name="Grigoriev I.V."/>
            <person name="Hibbett D.S."/>
            <person name="Martin F."/>
        </authorList>
    </citation>
    <scope>NUCLEOTIDE SEQUENCE [LARGE SCALE GENOMIC DNA]</scope>
    <source>
        <strain evidence="2">441</strain>
    </source>
</reference>
<name>A0A0C9YAV2_9AGAM</name>
<dbReference type="EMBL" id="KN834298">
    <property type="protein sequence ID" value="KIK11114.1"/>
    <property type="molecule type" value="Genomic_DNA"/>
</dbReference>
<dbReference type="InterPro" id="IPR011011">
    <property type="entry name" value="Znf_FYVE_PHD"/>
</dbReference>
<dbReference type="STRING" id="765257.A0A0C9YAV2"/>
<protein>
    <submittedName>
        <fullName evidence="1">Uncharacterized protein</fullName>
    </submittedName>
</protein>
<accession>A0A0C9YAV2</accession>
<feature type="non-terminal residue" evidence="1">
    <location>
        <position position="1"/>
    </location>
</feature>
<evidence type="ECO:0000313" key="1">
    <source>
        <dbReference type="EMBL" id="KIK11114.1"/>
    </source>
</evidence>
<reference evidence="1 2" key="1">
    <citation type="submission" date="2014-04" db="EMBL/GenBank/DDBJ databases">
        <authorList>
            <consortium name="DOE Joint Genome Institute"/>
            <person name="Kuo A."/>
            <person name="Kohler A."/>
            <person name="Costa M.D."/>
            <person name="Nagy L.G."/>
            <person name="Floudas D."/>
            <person name="Copeland A."/>
            <person name="Barry K.W."/>
            <person name="Cichocki N."/>
            <person name="Veneault-Fourrey C."/>
            <person name="LaButti K."/>
            <person name="Lindquist E.A."/>
            <person name="Lipzen A."/>
            <person name="Lundell T."/>
            <person name="Morin E."/>
            <person name="Murat C."/>
            <person name="Sun H."/>
            <person name="Tunlid A."/>
            <person name="Henrissat B."/>
            <person name="Grigoriev I.V."/>
            <person name="Hibbett D.S."/>
            <person name="Martin F."/>
            <person name="Nordberg H.P."/>
            <person name="Cantor M.N."/>
            <person name="Hua S.X."/>
        </authorList>
    </citation>
    <scope>NUCLEOTIDE SEQUENCE [LARGE SCALE GENOMIC DNA]</scope>
    <source>
        <strain evidence="1 2">441</strain>
    </source>
</reference>
<dbReference type="InterPro" id="IPR013083">
    <property type="entry name" value="Znf_RING/FYVE/PHD"/>
</dbReference>
<proteinExistence type="predicted"/>
<sequence length="423" mass="47995">NQYCYICHDGSKCLFCCDFCPRVVCQRCLGLEEVKPELYASDVKFRCPGCHELGERAVKCKLLPYYAFMRNVDGEFIRVLDAPTTLAGICERASKAQVCAELILILHLVCVGMEVCGSLPKLLHTTLEEYHTADSLTYEEVIFDFGTEKKLHHWTKTVGQLHARLEGWNFGCKIIFVTVHSVVTRGDLFAGKDKDGDVAMTVGDFTDYIFTPPLNEVVYGSTLFMLTCGHVVRFEESFTAMKKSIMRLWPEYTILFTAPEFIVAATKLFAVAYSIQVLIHGHSFLDVFHDLLNVSLDLRMHTDMLVFYISGLLAPKAPFGLRTPALDVAQPPSIVGYQYSWYHSHRRPWGKALPMGCSRCGAVRPWSQSKRHLNGTHPKARVTTCSGCNLEVYSEPLPMEYEILQDSKIFGWIRYTIWPREVL</sequence>
<gene>
    <name evidence="1" type="ORF">PISMIDRAFT_123272</name>
</gene>
<dbReference type="SUPFAM" id="SSF57903">
    <property type="entry name" value="FYVE/PHD zinc finger"/>
    <property type="match status" value="1"/>
</dbReference>
<dbReference type="OrthoDB" id="2655622at2759"/>
<dbReference type="HOGENOM" id="CLU_027016_0_0_1"/>